<comment type="pathway">
    <text evidence="2 15">Protein modification; protein glycosylation.</text>
</comment>
<sequence>MTDELQEHDAPTSSAVTQIKQAHSKDERSQTLLAKNKKKRGDAAVAIGLSCLSLAIRLYKIADPPEVVFDEVHFGTFANHYLHGRFFVDVHPPLAKLLITFVAWLSGYRGEFDFSTIGNQYTADVPYAEMRTMGACMGAMLAPTAFLTLRTGGHSFAASLTAALFICCENGLITNNRLILLDAYLLFFTAVTTLAWVRFFQQRPWSKGWWAWLAATGIGLGLTVSCKWVGLFLIATVGLSAAHDLWHILGDLNLSMREFLYHLSARALCLICIPLLIYVGLFYVHLALLPHSGDGDMHMSADFQHSLTGREIPDSPIDIAYGSDITLRHVATNGGYLHSHASAYPEGSRQQQVTLYPFRDENNWWRIRKMNSTLDAANEPGDMLGSDDRTWLEWVKNGDTVRLEHVATSPRKLHSHNERAPVTEADYHKEVSGYGFPDHEGDANDYWIVEIDQEQSAEGEARSRLQTLQSRIRLLHPLQSCALFTHPVVLPEWGFGQQEVTCIQNGKKPKTIWVIEETRNDLLLDTTPQVNYRRMTFYRRFIELHQVMWKINAGLTESHPFESRPHSWPTLRSGISFWARDNRHIYLLGNPVACLLAFLVVLNFIIIWSFFQVRDQRGYQDHFEGRRQFYEAATGFYVVAWALHYLPFYAMSRQLFLHHYLPALYFSILALGAGLDLCMFRLHNMGKLSTVALLVSIVVYTFLVYTPITYGLPWTEDACIKAQWYPEWKFGCDRYQMDVNVDGGYNHNASASETQMMGGFTNQEGQRMWLQ</sequence>
<comment type="function">
    <text evidence="15">Transfers mannose from Dol-P-mannose to Ser or Thr residues on proteins.</text>
</comment>
<dbReference type="Pfam" id="PF02366">
    <property type="entry name" value="PMT"/>
    <property type="match status" value="1"/>
</dbReference>
<feature type="transmembrane region" description="Helical" evidence="15">
    <location>
        <begin position="179"/>
        <end position="197"/>
    </location>
</feature>
<evidence type="ECO:0000256" key="9">
    <source>
        <dbReference type="ARBA" id="ARBA00022824"/>
    </source>
</evidence>
<evidence type="ECO:0000256" key="15">
    <source>
        <dbReference type="RuleBase" id="RU367007"/>
    </source>
</evidence>
<feature type="transmembrane region" description="Helical" evidence="15">
    <location>
        <begin position="156"/>
        <end position="173"/>
    </location>
</feature>
<keyword evidence="9 15" id="KW-0256">Endoplasmic reticulum</keyword>
<dbReference type="STRING" id="13706.A0A1X2HMI1"/>
<dbReference type="Pfam" id="PF16192">
    <property type="entry name" value="PMT_4TMC"/>
    <property type="match status" value="1"/>
</dbReference>
<name>A0A1X2HMI1_SYNRA</name>
<dbReference type="CDD" id="cd23283">
    <property type="entry name" value="beta-trefoil_MIR_PMT1-like"/>
    <property type="match status" value="1"/>
</dbReference>
<feature type="compositionally biased region" description="Polar residues" evidence="16">
    <location>
        <begin position="11"/>
        <end position="21"/>
    </location>
</feature>
<dbReference type="SMART" id="SM00472">
    <property type="entry name" value="MIR"/>
    <property type="match status" value="3"/>
</dbReference>
<keyword evidence="12" id="KW-0325">Glycoprotein</keyword>
<evidence type="ECO:0000256" key="6">
    <source>
        <dbReference type="ARBA" id="ARBA00022679"/>
    </source>
</evidence>
<feature type="transmembrane region" description="Helical" evidence="15">
    <location>
        <begin position="663"/>
        <end position="682"/>
    </location>
</feature>
<dbReference type="AlphaFoldDB" id="A0A1X2HMI1"/>
<feature type="domain" description="MIR" evidence="17">
    <location>
        <begin position="316"/>
        <end position="370"/>
    </location>
</feature>
<evidence type="ECO:0000256" key="1">
    <source>
        <dbReference type="ARBA" id="ARBA00004477"/>
    </source>
</evidence>
<organism evidence="18 19">
    <name type="scientific">Syncephalastrum racemosum</name>
    <name type="common">Filamentous fungus</name>
    <dbReference type="NCBI Taxonomy" id="13706"/>
    <lineage>
        <taxon>Eukaryota</taxon>
        <taxon>Fungi</taxon>
        <taxon>Fungi incertae sedis</taxon>
        <taxon>Mucoromycota</taxon>
        <taxon>Mucoromycotina</taxon>
        <taxon>Mucoromycetes</taxon>
        <taxon>Mucorales</taxon>
        <taxon>Syncephalastraceae</taxon>
        <taxon>Syncephalastrum</taxon>
    </lineage>
</organism>
<gene>
    <name evidence="18" type="ORF">BCR43DRAFT_485470</name>
</gene>
<dbReference type="EMBL" id="MCGN01000002">
    <property type="protein sequence ID" value="ORZ00590.1"/>
    <property type="molecule type" value="Genomic_DNA"/>
</dbReference>
<dbReference type="InParanoid" id="A0A1X2HMI1"/>
<keyword evidence="11 15" id="KW-0472">Membrane</keyword>
<evidence type="ECO:0000256" key="7">
    <source>
        <dbReference type="ARBA" id="ARBA00022692"/>
    </source>
</evidence>
<evidence type="ECO:0000256" key="8">
    <source>
        <dbReference type="ARBA" id="ARBA00022737"/>
    </source>
</evidence>
<feature type="transmembrane region" description="Helical" evidence="15">
    <location>
        <begin position="585"/>
        <end position="609"/>
    </location>
</feature>
<dbReference type="Proteomes" id="UP000242180">
    <property type="component" value="Unassembled WGS sequence"/>
</dbReference>
<dbReference type="PANTHER" id="PTHR10050">
    <property type="entry name" value="DOLICHYL-PHOSPHATE-MANNOSE--PROTEIN MANNOSYLTRANSFERASE"/>
    <property type="match status" value="1"/>
</dbReference>
<feature type="transmembrane region" description="Helical" evidence="15">
    <location>
        <begin position="209"/>
        <end position="239"/>
    </location>
</feature>
<dbReference type="InterPro" id="IPR032421">
    <property type="entry name" value="PMT_4TMC"/>
</dbReference>
<evidence type="ECO:0000256" key="16">
    <source>
        <dbReference type="SAM" id="MobiDB-lite"/>
    </source>
</evidence>
<evidence type="ECO:0000256" key="12">
    <source>
        <dbReference type="ARBA" id="ARBA00023180"/>
    </source>
</evidence>
<feature type="transmembrane region" description="Helical" evidence="15">
    <location>
        <begin position="629"/>
        <end position="651"/>
    </location>
</feature>
<evidence type="ECO:0000256" key="3">
    <source>
        <dbReference type="ARBA" id="ARBA00007222"/>
    </source>
</evidence>
<dbReference type="OrthoDB" id="292747at2759"/>
<dbReference type="GO" id="GO:0005789">
    <property type="term" value="C:endoplasmic reticulum membrane"/>
    <property type="evidence" value="ECO:0007669"/>
    <property type="project" value="UniProtKB-SubCell"/>
</dbReference>
<evidence type="ECO:0000259" key="17">
    <source>
        <dbReference type="PROSITE" id="PS50919"/>
    </source>
</evidence>
<feature type="transmembrane region" description="Helical" evidence="15">
    <location>
        <begin position="259"/>
        <end position="289"/>
    </location>
</feature>
<evidence type="ECO:0000313" key="18">
    <source>
        <dbReference type="EMBL" id="ORZ00590.1"/>
    </source>
</evidence>
<dbReference type="Pfam" id="PF02815">
    <property type="entry name" value="MIR"/>
    <property type="match status" value="1"/>
</dbReference>
<dbReference type="OMA" id="DENNWWR"/>
<feature type="domain" description="MIR" evidence="17">
    <location>
        <begin position="392"/>
        <end position="452"/>
    </location>
</feature>
<evidence type="ECO:0000256" key="10">
    <source>
        <dbReference type="ARBA" id="ARBA00022989"/>
    </source>
</evidence>
<feature type="domain" description="MIR" evidence="17">
    <location>
        <begin position="462"/>
        <end position="518"/>
    </location>
</feature>
<keyword evidence="6 15" id="KW-0808">Transferase</keyword>
<evidence type="ECO:0000256" key="13">
    <source>
        <dbReference type="ARBA" id="ARBA00045085"/>
    </source>
</evidence>
<feature type="transmembrane region" description="Helical" evidence="15">
    <location>
        <begin position="688"/>
        <end position="705"/>
    </location>
</feature>
<dbReference type="InterPro" id="IPR036300">
    <property type="entry name" value="MIR_dom_sf"/>
</dbReference>
<evidence type="ECO:0000256" key="4">
    <source>
        <dbReference type="ARBA" id="ARBA00012839"/>
    </source>
</evidence>
<reference evidence="18 19" key="1">
    <citation type="submission" date="2016-07" db="EMBL/GenBank/DDBJ databases">
        <title>Pervasive Adenine N6-methylation of Active Genes in Fungi.</title>
        <authorList>
            <consortium name="DOE Joint Genome Institute"/>
            <person name="Mondo S.J."/>
            <person name="Dannebaum R.O."/>
            <person name="Kuo R.C."/>
            <person name="Labutti K."/>
            <person name="Haridas S."/>
            <person name="Kuo A."/>
            <person name="Salamov A."/>
            <person name="Ahrendt S.R."/>
            <person name="Lipzen A."/>
            <person name="Sullivan W."/>
            <person name="Andreopoulos W.B."/>
            <person name="Clum A."/>
            <person name="Lindquist E."/>
            <person name="Daum C."/>
            <person name="Ramamoorthy G.K."/>
            <person name="Gryganskyi A."/>
            <person name="Culley D."/>
            <person name="Magnuson J.K."/>
            <person name="James T.Y."/>
            <person name="O'Malley M.A."/>
            <person name="Stajich J.E."/>
            <person name="Spatafora J.W."/>
            <person name="Visel A."/>
            <person name="Grigoriev I.V."/>
        </authorList>
    </citation>
    <scope>NUCLEOTIDE SEQUENCE [LARGE SCALE GENOMIC DNA]</scope>
    <source>
        <strain evidence="18 19">NRRL 2496</strain>
    </source>
</reference>
<keyword evidence="7 15" id="KW-0812">Transmembrane</keyword>
<evidence type="ECO:0000256" key="5">
    <source>
        <dbReference type="ARBA" id="ARBA00022676"/>
    </source>
</evidence>
<keyword evidence="8" id="KW-0677">Repeat</keyword>
<comment type="caution">
    <text evidence="18">The sequence shown here is derived from an EMBL/GenBank/DDBJ whole genome shotgun (WGS) entry which is preliminary data.</text>
</comment>
<evidence type="ECO:0000256" key="11">
    <source>
        <dbReference type="ARBA" id="ARBA00023136"/>
    </source>
</evidence>
<dbReference type="InterPro" id="IPR016093">
    <property type="entry name" value="MIR_motif"/>
</dbReference>
<dbReference type="GO" id="GO:0004169">
    <property type="term" value="F:dolichyl-phosphate-mannose-protein mannosyltransferase activity"/>
    <property type="evidence" value="ECO:0007669"/>
    <property type="project" value="UniProtKB-UniRule"/>
</dbReference>
<dbReference type="UniPathway" id="UPA00378"/>
<comment type="catalytic activity">
    <reaction evidence="14 15">
        <text>a di-trans,poly-cis-dolichyl beta-D-mannosyl phosphate + L-seryl-[protein] = 3-O-(alpha-D-mannosyl)-L-seryl-[protein] + a di-trans,poly-cis-dolichyl phosphate + H(+)</text>
        <dbReference type="Rhea" id="RHEA:17377"/>
        <dbReference type="Rhea" id="RHEA-COMP:9863"/>
        <dbReference type="Rhea" id="RHEA-COMP:13546"/>
        <dbReference type="Rhea" id="RHEA-COMP:19498"/>
        <dbReference type="Rhea" id="RHEA-COMP:19501"/>
        <dbReference type="ChEBI" id="CHEBI:15378"/>
        <dbReference type="ChEBI" id="CHEBI:29999"/>
        <dbReference type="ChEBI" id="CHEBI:57683"/>
        <dbReference type="ChEBI" id="CHEBI:58211"/>
        <dbReference type="ChEBI" id="CHEBI:137321"/>
        <dbReference type="EC" id="2.4.1.109"/>
    </reaction>
</comment>
<accession>A0A1X2HMI1</accession>
<keyword evidence="19" id="KW-1185">Reference proteome</keyword>
<keyword evidence="10 15" id="KW-1133">Transmembrane helix</keyword>
<evidence type="ECO:0000256" key="2">
    <source>
        <dbReference type="ARBA" id="ARBA00004922"/>
    </source>
</evidence>
<comment type="subcellular location">
    <subcellularLocation>
        <location evidence="1 15">Endoplasmic reticulum membrane</location>
        <topology evidence="1 15">Multi-pass membrane protein</topology>
    </subcellularLocation>
</comment>
<dbReference type="InterPro" id="IPR027005">
    <property type="entry name" value="PMT-like"/>
</dbReference>
<comment type="similarity">
    <text evidence="3 15">Belongs to the glycosyltransferase 39 family.</text>
</comment>
<dbReference type="FunCoup" id="A0A1X2HMI1">
    <property type="interactions" value="199"/>
</dbReference>
<dbReference type="PROSITE" id="PS50919">
    <property type="entry name" value="MIR"/>
    <property type="match status" value="3"/>
</dbReference>
<comment type="catalytic activity">
    <reaction evidence="13 15">
        <text>a di-trans,poly-cis-dolichyl beta-D-mannosyl phosphate + L-threonyl-[protein] = 3-O-(alpha-D-mannosyl)-L-threonyl-[protein] + a di-trans,poly-cis-dolichyl phosphate + H(+)</text>
        <dbReference type="Rhea" id="RHEA:53396"/>
        <dbReference type="Rhea" id="RHEA-COMP:11060"/>
        <dbReference type="Rhea" id="RHEA-COMP:13547"/>
        <dbReference type="Rhea" id="RHEA-COMP:19498"/>
        <dbReference type="Rhea" id="RHEA-COMP:19501"/>
        <dbReference type="ChEBI" id="CHEBI:15378"/>
        <dbReference type="ChEBI" id="CHEBI:30013"/>
        <dbReference type="ChEBI" id="CHEBI:57683"/>
        <dbReference type="ChEBI" id="CHEBI:58211"/>
        <dbReference type="ChEBI" id="CHEBI:137323"/>
        <dbReference type="EC" id="2.4.1.109"/>
    </reaction>
</comment>
<dbReference type="InterPro" id="IPR003342">
    <property type="entry name" value="ArnT-like_N"/>
</dbReference>
<dbReference type="Gene3D" id="2.80.10.50">
    <property type="match status" value="1"/>
</dbReference>
<feature type="region of interest" description="Disordered" evidence="16">
    <location>
        <begin position="1"/>
        <end position="28"/>
    </location>
</feature>
<dbReference type="SUPFAM" id="SSF82109">
    <property type="entry name" value="MIR domain"/>
    <property type="match status" value="1"/>
</dbReference>
<evidence type="ECO:0000256" key="14">
    <source>
        <dbReference type="ARBA" id="ARBA00045102"/>
    </source>
</evidence>
<dbReference type="PANTHER" id="PTHR10050:SF50">
    <property type="entry name" value="DOLICHYL-PHOSPHATE-MANNOSE--PROTEIN MANNOSYLTRANSFERASE 1-RELATED"/>
    <property type="match status" value="1"/>
</dbReference>
<protein>
    <recommendedName>
        <fullName evidence="4 15">Dolichyl-phosphate-mannose--protein mannosyltransferase</fullName>
        <ecNumber evidence="4 15">2.4.1.109</ecNumber>
    </recommendedName>
</protein>
<feature type="compositionally biased region" description="Basic and acidic residues" evidence="16">
    <location>
        <begin position="1"/>
        <end position="10"/>
    </location>
</feature>
<keyword evidence="5 15" id="KW-0328">Glycosyltransferase</keyword>
<proteinExistence type="inferred from homology"/>
<evidence type="ECO:0000313" key="19">
    <source>
        <dbReference type="Proteomes" id="UP000242180"/>
    </source>
</evidence>
<dbReference type="EC" id="2.4.1.109" evidence="4 15"/>